<gene>
    <name evidence="2" type="ORF">KDM87_14020</name>
</gene>
<feature type="transmembrane region" description="Helical" evidence="1">
    <location>
        <begin position="23"/>
        <end position="42"/>
    </location>
</feature>
<dbReference type="EMBL" id="JAGSPK010000005">
    <property type="protein sequence ID" value="MBR7793711.1"/>
    <property type="molecule type" value="Genomic_DNA"/>
</dbReference>
<evidence type="ECO:0000256" key="1">
    <source>
        <dbReference type="SAM" id="Phobius"/>
    </source>
</evidence>
<evidence type="ECO:0000313" key="2">
    <source>
        <dbReference type="EMBL" id="MBR7793711.1"/>
    </source>
</evidence>
<proteinExistence type="predicted"/>
<feature type="transmembrane region" description="Helical" evidence="1">
    <location>
        <begin position="227"/>
        <end position="251"/>
    </location>
</feature>
<feature type="transmembrane region" description="Helical" evidence="1">
    <location>
        <begin position="62"/>
        <end position="78"/>
    </location>
</feature>
<keyword evidence="1" id="KW-1133">Transmembrane helix</keyword>
<feature type="transmembrane region" description="Helical" evidence="1">
    <location>
        <begin position="198"/>
        <end position="215"/>
    </location>
</feature>
<dbReference type="Proteomes" id="UP000682982">
    <property type="component" value="Unassembled WGS sequence"/>
</dbReference>
<evidence type="ECO:0008006" key="4">
    <source>
        <dbReference type="Google" id="ProtNLM"/>
    </source>
</evidence>
<reference evidence="2 3" key="1">
    <citation type="submission" date="2021-04" db="EMBL/GenBank/DDBJ databases">
        <title>novel species isolated from subtropical streams in China.</title>
        <authorList>
            <person name="Lu H."/>
        </authorList>
    </citation>
    <scope>NUCLEOTIDE SEQUENCE [LARGE SCALE GENOMIC DNA]</scope>
    <source>
        <strain evidence="2 3">FT147W</strain>
    </source>
</reference>
<feature type="transmembrane region" description="Helical" evidence="1">
    <location>
        <begin position="263"/>
        <end position="281"/>
    </location>
</feature>
<organism evidence="2 3">
    <name type="scientific">Undibacterium rivi</name>
    <dbReference type="NCBI Taxonomy" id="2828729"/>
    <lineage>
        <taxon>Bacteria</taxon>
        <taxon>Pseudomonadati</taxon>
        <taxon>Pseudomonadota</taxon>
        <taxon>Betaproteobacteria</taxon>
        <taxon>Burkholderiales</taxon>
        <taxon>Oxalobacteraceae</taxon>
        <taxon>Undibacterium</taxon>
    </lineage>
</organism>
<keyword evidence="1" id="KW-0472">Membrane</keyword>
<comment type="caution">
    <text evidence="2">The sequence shown here is derived from an EMBL/GenBank/DDBJ whole genome shotgun (WGS) entry which is preliminary data.</text>
</comment>
<dbReference type="RefSeq" id="WP_212679658.1">
    <property type="nucleotide sequence ID" value="NZ_JAGSPK010000005.1"/>
</dbReference>
<protein>
    <recommendedName>
        <fullName evidence="4">PH domain-containing protein</fullName>
    </recommendedName>
</protein>
<keyword evidence="1" id="KW-0812">Transmembrane</keyword>
<keyword evidence="3" id="KW-1185">Reference proteome</keyword>
<evidence type="ECO:0000313" key="3">
    <source>
        <dbReference type="Proteomes" id="UP000682982"/>
    </source>
</evidence>
<sequence length="367" mass="43129">MQEVQTTTIFTRKKRQLIPIEKLAFFAFFISISCSLYWLFYLNLLDVEKLKMLFSQRHAERWLLFCLWGLFLIAYCLMRWSYRTARLIVDGHGIRLEQTSEFLLARLCFYQRNVCWSDLENVTYLERFDILQLRMGQKKLPWAIRVKDWQRQNFDTTLTVDGKEHALIHLLRERGVMDSFPPDKNLDAVMFDLAKHPATRALLVLMMALLAYIFIDAKLQTESWAFFSARYCLPHALTGVAAGVVVALWLFSSSRRLLIPSRVIVVMTLLSSMMFSVASYVGGIRINQMFGGVMLEAQYHRNMFCDALVPEEKNLPVIEYTNRARPYWCSRGEDDLILVRVRQGFFGLYQVDLREHSEAIRNFRQQH</sequence>
<accession>A0ABS5H482</accession>
<name>A0ABS5H482_9BURK</name>